<dbReference type="Pfam" id="PF10135">
    <property type="entry name" value="Rod-binding"/>
    <property type="match status" value="1"/>
</dbReference>
<reference evidence="3 4" key="1">
    <citation type="submission" date="2019-06" db="EMBL/GenBank/DDBJ databases">
        <title>Genomic Encyclopedia of Type Strains, Phase IV (KMG-V): Genome sequencing to study the core and pangenomes of soil and plant-associated prokaryotes.</title>
        <authorList>
            <person name="Whitman W."/>
        </authorList>
    </citation>
    <scope>NUCLEOTIDE SEQUENCE [LARGE SCALE GENOMIC DNA]</scope>
    <source>
        <strain evidence="3 4">BR 11796</strain>
    </source>
</reference>
<name>A0A560AVH7_AZOBR</name>
<evidence type="ECO:0000256" key="1">
    <source>
        <dbReference type="SAM" id="MobiDB-lite"/>
    </source>
</evidence>
<feature type="domain" description="Flagellar protein FlgJ N-terminal" evidence="2">
    <location>
        <begin position="85"/>
        <end position="130"/>
    </location>
</feature>
<evidence type="ECO:0000259" key="2">
    <source>
        <dbReference type="Pfam" id="PF10135"/>
    </source>
</evidence>
<dbReference type="EMBL" id="VITF01000010">
    <property type="protein sequence ID" value="TWA64355.1"/>
    <property type="molecule type" value="Genomic_DNA"/>
</dbReference>
<gene>
    <name evidence="3" type="ORF">FBZ82_11045</name>
</gene>
<dbReference type="InterPro" id="IPR019301">
    <property type="entry name" value="Flagellar_prot_FlgJ_N"/>
</dbReference>
<feature type="compositionally biased region" description="Basic and acidic residues" evidence="1">
    <location>
        <begin position="41"/>
        <end position="60"/>
    </location>
</feature>
<sequence>MDTTLSLPGFPPPRLPAAAERAQNGAPSGAQASFRTAVRTDLVDPKSAEGPKSAESKVDPAIRAKIRQSANEFESVFVSQMLGHMFDGVEVDQNFGGGHAEEMFRSMLTNEYGKQVSRSGGFGIADQVYRELLRAQEGTHG</sequence>
<dbReference type="Proteomes" id="UP000316083">
    <property type="component" value="Unassembled WGS sequence"/>
</dbReference>
<evidence type="ECO:0000313" key="4">
    <source>
        <dbReference type="Proteomes" id="UP000316083"/>
    </source>
</evidence>
<accession>A0A560AVH7</accession>
<dbReference type="RefSeq" id="WP_145678387.1">
    <property type="nucleotide sequence ID" value="NZ_VITF01000010.1"/>
</dbReference>
<protein>
    <submittedName>
        <fullName evidence="3">Rod binding protein</fullName>
    </submittedName>
</protein>
<feature type="region of interest" description="Disordered" evidence="1">
    <location>
        <begin position="1"/>
        <end position="60"/>
    </location>
</feature>
<comment type="caution">
    <text evidence="3">The sequence shown here is derived from an EMBL/GenBank/DDBJ whole genome shotgun (WGS) entry which is preliminary data.</text>
</comment>
<evidence type="ECO:0000313" key="3">
    <source>
        <dbReference type="EMBL" id="TWA64355.1"/>
    </source>
</evidence>
<dbReference type="AlphaFoldDB" id="A0A560AVH7"/>
<proteinExistence type="predicted"/>
<organism evidence="3 4">
    <name type="scientific">Azospirillum brasilense</name>
    <dbReference type="NCBI Taxonomy" id="192"/>
    <lineage>
        <taxon>Bacteria</taxon>
        <taxon>Pseudomonadati</taxon>
        <taxon>Pseudomonadota</taxon>
        <taxon>Alphaproteobacteria</taxon>
        <taxon>Rhodospirillales</taxon>
        <taxon>Azospirillaceae</taxon>
        <taxon>Azospirillum</taxon>
    </lineage>
</organism>